<dbReference type="GeneID" id="63830270"/>
<organism evidence="1 2">
    <name type="scientific">Laetiporus sulphureus 93-53</name>
    <dbReference type="NCBI Taxonomy" id="1314785"/>
    <lineage>
        <taxon>Eukaryota</taxon>
        <taxon>Fungi</taxon>
        <taxon>Dikarya</taxon>
        <taxon>Basidiomycota</taxon>
        <taxon>Agaricomycotina</taxon>
        <taxon>Agaricomycetes</taxon>
        <taxon>Polyporales</taxon>
        <taxon>Laetiporus</taxon>
    </lineage>
</organism>
<dbReference type="EMBL" id="KV427658">
    <property type="protein sequence ID" value="KZT01923.1"/>
    <property type="molecule type" value="Genomic_DNA"/>
</dbReference>
<protein>
    <submittedName>
        <fullName evidence="1">Uncharacterized protein</fullName>
    </submittedName>
</protein>
<dbReference type="InParanoid" id="A0A165BZA7"/>
<sequence length="155" mass="17590">MQDPRRLDRIQLVTDSSPFQHLALVQMTTLQTLSVDIDGLMKIVDALTLFRDSIDPPLCPTLTTLRIAIWKDSDCDIISDSILPHRAQLGVKHLYIGLIDPQPSEHWRPRQAVEDELHGKFESVNFETLLYAGEYGIALPPVCVEEAHALWPPWL</sequence>
<dbReference type="Proteomes" id="UP000076871">
    <property type="component" value="Unassembled WGS sequence"/>
</dbReference>
<keyword evidence="2" id="KW-1185">Reference proteome</keyword>
<gene>
    <name evidence="1" type="ORF">LAESUDRAFT_763353</name>
</gene>
<name>A0A165BZA7_9APHY</name>
<evidence type="ECO:0000313" key="1">
    <source>
        <dbReference type="EMBL" id="KZT01923.1"/>
    </source>
</evidence>
<dbReference type="RefSeq" id="XP_040759663.1">
    <property type="nucleotide sequence ID" value="XM_040913242.1"/>
</dbReference>
<proteinExistence type="predicted"/>
<accession>A0A165BZA7</accession>
<evidence type="ECO:0000313" key="2">
    <source>
        <dbReference type="Proteomes" id="UP000076871"/>
    </source>
</evidence>
<dbReference type="AlphaFoldDB" id="A0A165BZA7"/>
<reference evidence="1 2" key="1">
    <citation type="journal article" date="2016" name="Mol. Biol. Evol.">
        <title>Comparative Genomics of Early-Diverging Mushroom-Forming Fungi Provides Insights into the Origins of Lignocellulose Decay Capabilities.</title>
        <authorList>
            <person name="Nagy L.G."/>
            <person name="Riley R."/>
            <person name="Tritt A."/>
            <person name="Adam C."/>
            <person name="Daum C."/>
            <person name="Floudas D."/>
            <person name="Sun H."/>
            <person name="Yadav J.S."/>
            <person name="Pangilinan J."/>
            <person name="Larsson K.H."/>
            <person name="Matsuura K."/>
            <person name="Barry K."/>
            <person name="Labutti K."/>
            <person name="Kuo R."/>
            <person name="Ohm R.A."/>
            <person name="Bhattacharya S.S."/>
            <person name="Shirouzu T."/>
            <person name="Yoshinaga Y."/>
            <person name="Martin F.M."/>
            <person name="Grigoriev I.V."/>
            <person name="Hibbett D.S."/>
        </authorList>
    </citation>
    <scope>NUCLEOTIDE SEQUENCE [LARGE SCALE GENOMIC DNA]</scope>
    <source>
        <strain evidence="1 2">93-53</strain>
    </source>
</reference>